<dbReference type="SUPFAM" id="SSF53927">
    <property type="entry name" value="Cytidine deaminase-like"/>
    <property type="match status" value="1"/>
</dbReference>
<evidence type="ECO:0000256" key="2">
    <source>
        <dbReference type="ARBA" id="ARBA00004882"/>
    </source>
</evidence>
<organism evidence="19 20">
    <name type="scientific">Mumia zhuanghuii</name>
    <dbReference type="NCBI Taxonomy" id="2585211"/>
    <lineage>
        <taxon>Bacteria</taxon>
        <taxon>Bacillati</taxon>
        <taxon>Actinomycetota</taxon>
        <taxon>Actinomycetes</taxon>
        <taxon>Propionibacteriales</taxon>
        <taxon>Nocardioidaceae</taxon>
        <taxon>Mumia</taxon>
    </lineage>
</organism>
<comment type="similarity">
    <text evidence="4 14">In the N-terminal section; belongs to the cytidine and deoxycytidylate deaminase family.</text>
</comment>
<keyword evidence="7 14" id="KW-0479">Metal-binding</keyword>
<dbReference type="UniPathway" id="UPA00275">
    <property type="reaction ID" value="UER00401"/>
</dbReference>
<evidence type="ECO:0000256" key="7">
    <source>
        <dbReference type="ARBA" id="ARBA00022723"/>
    </source>
</evidence>
<comment type="function">
    <text evidence="1 14">Converts 2,5-diamino-6-(ribosylamino)-4(3h)-pyrimidinone 5'-phosphate into 5-amino-6-(ribosylamino)-2,4(1h,3h)-pyrimidinedione 5'-phosphate.</text>
</comment>
<feature type="binding site" evidence="17">
    <location>
        <position position="45"/>
    </location>
    <ligand>
        <name>Zn(2+)</name>
        <dbReference type="ChEBI" id="CHEBI:29105"/>
        <note>catalytic</note>
    </ligand>
</feature>
<comment type="pathway">
    <text evidence="3 14">Cofactor biosynthesis; riboflavin biosynthesis; 5-amino-6-(D-ribitylamino)uracil from GTP: step 3/4.</text>
</comment>
<dbReference type="Pfam" id="PF00383">
    <property type="entry name" value="dCMP_cyt_deam_1"/>
    <property type="match status" value="1"/>
</dbReference>
<dbReference type="GO" id="GO:0008703">
    <property type="term" value="F:5-amino-6-(5-phosphoribosylamino)uracil reductase activity"/>
    <property type="evidence" value="ECO:0007669"/>
    <property type="project" value="UniProtKB-EC"/>
</dbReference>
<dbReference type="InterPro" id="IPR016193">
    <property type="entry name" value="Cytidine_deaminase-like"/>
</dbReference>
<accession>A0A5Q6S0X0</accession>
<keyword evidence="8 14" id="KW-0862">Zinc</keyword>
<dbReference type="InterPro" id="IPR050765">
    <property type="entry name" value="Riboflavin_Biosynth_HTPR"/>
</dbReference>
<evidence type="ECO:0000256" key="17">
    <source>
        <dbReference type="PIRSR" id="PIRSR006769-3"/>
    </source>
</evidence>
<evidence type="ECO:0000256" key="4">
    <source>
        <dbReference type="ARBA" id="ARBA00005259"/>
    </source>
</evidence>
<keyword evidence="10 14" id="KW-0560">Oxidoreductase</keyword>
<evidence type="ECO:0000256" key="12">
    <source>
        <dbReference type="ARBA" id="ARBA00049861"/>
    </source>
</evidence>
<dbReference type="CDD" id="cd01284">
    <property type="entry name" value="Riboflavin_deaminase-reductase"/>
    <property type="match status" value="1"/>
</dbReference>
<feature type="binding site" evidence="16">
    <location>
        <position position="194"/>
    </location>
    <ligand>
        <name>NADP(+)</name>
        <dbReference type="ChEBI" id="CHEBI:58349"/>
    </ligand>
</feature>
<comment type="pathway">
    <text evidence="2 14">Cofactor biosynthesis; riboflavin biosynthesis; 5-amino-6-(D-ribitylamino)uracil from GTP: step 2/4.</text>
</comment>
<dbReference type="GO" id="GO:0008270">
    <property type="term" value="F:zinc ion binding"/>
    <property type="evidence" value="ECO:0007669"/>
    <property type="project" value="InterPro"/>
</dbReference>
<dbReference type="PROSITE" id="PS51747">
    <property type="entry name" value="CYT_DCMP_DEAMINASES_2"/>
    <property type="match status" value="1"/>
</dbReference>
<evidence type="ECO:0000256" key="9">
    <source>
        <dbReference type="ARBA" id="ARBA00022857"/>
    </source>
</evidence>
<dbReference type="GO" id="GO:0008835">
    <property type="term" value="F:diaminohydroxyphosphoribosylaminopyrimidine deaminase activity"/>
    <property type="evidence" value="ECO:0007669"/>
    <property type="project" value="UniProtKB-EC"/>
</dbReference>
<feature type="binding site" evidence="16">
    <location>
        <position position="198"/>
    </location>
    <ligand>
        <name>substrate</name>
    </ligand>
</feature>
<dbReference type="Proteomes" id="UP000307768">
    <property type="component" value="Unassembled WGS sequence"/>
</dbReference>
<keyword evidence="14 19" id="KW-0378">Hydrolase</keyword>
<name>A0A5Q6S0X0_9ACTN</name>
<dbReference type="Pfam" id="PF01872">
    <property type="entry name" value="RibD_C"/>
    <property type="match status" value="1"/>
</dbReference>
<evidence type="ECO:0000256" key="15">
    <source>
        <dbReference type="PIRSR" id="PIRSR006769-1"/>
    </source>
</evidence>
<feature type="binding site" evidence="16">
    <location>
        <position position="263"/>
    </location>
    <ligand>
        <name>substrate</name>
    </ligand>
</feature>
<comment type="catalytic activity">
    <reaction evidence="12 14">
        <text>5-amino-6-(5-phospho-D-ribitylamino)uracil + NADP(+) = 5-amino-6-(5-phospho-D-ribosylamino)uracil + NADPH + H(+)</text>
        <dbReference type="Rhea" id="RHEA:17845"/>
        <dbReference type="ChEBI" id="CHEBI:15378"/>
        <dbReference type="ChEBI" id="CHEBI:57783"/>
        <dbReference type="ChEBI" id="CHEBI:58349"/>
        <dbReference type="ChEBI" id="CHEBI:58421"/>
        <dbReference type="ChEBI" id="CHEBI:58453"/>
        <dbReference type="EC" id="1.1.1.193"/>
    </reaction>
</comment>
<comment type="catalytic activity">
    <reaction evidence="13 14">
        <text>2,5-diamino-6-hydroxy-4-(5-phosphoribosylamino)-pyrimidine + H2O + H(+) = 5-amino-6-(5-phospho-D-ribosylamino)uracil + NH4(+)</text>
        <dbReference type="Rhea" id="RHEA:21868"/>
        <dbReference type="ChEBI" id="CHEBI:15377"/>
        <dbReference type="ChEBI" id="CHEBI:15378"/>
        <dbReference type="ChEBI" id="CHEBI:28938"/>
        <dbReference type="ChEBI" id="CHEBI:58453"/>
        <dbReference type="ChEBI" id="CHEBI:58614"/>
        <dbReference type="EC" id="3.5.4.26"/>
    </reaction>
</comment>
<feature type="binding site" evidence="16">
    <location>
        <position position="190"/>
    </location>
    <ligand>
        <name>NADP(+)</name>
        <dbReference type="ChEBI" id="CHEBI:58349"/>
    </ligand>
</feature>
<evidence type="ECO:0000256" key="6">
    <source>
        <dbReference type="ARBA" id="ARBA00022619"/>
    </source>
</evidence>
<dbReference type="InterPro" id="IPR024072">
    <property type="entry name" value="DHFR-like_dom_sf"/>
</dbReference>
<feature type="binding site" evidence="16">
    <location>
        <position position="164"/>
    </location>
    <ligand>
        <name>NADP(+)</name>
        <dbReference type="ChEBI" id="CHEBI:58349"/>
    </ligand>
</feature>
<evidence type="ECO:0000313" key="19">
    <source>
        <dbReference type="EMBL" id="KAA1423944.1"/>
    </source>
</evidence>
<evidence type="ECO:0000256" key="8">
    <source>
        <dbReference type="ARBA" id="ARBA00022833"/>
    </source>
</evidence>
<evidence type="ECO:0000256" key="14">
    <source>
        <dbReference type="PIRNR" id="PIRNR006769"/>
    </source>
</evidence>
<dbReference type="EMBL" id="VDFQ02000002">
    <property type="protein sequence ID" value="KAA1423944.1"/>
    <property type="molecule type" value="Genomic_DNA"/>
</dbReference>
<dbReference type="Gene3D" id="3.40.430.10">
    <property type="entry name" value="Dihydrofolate Reductase, subunit A"/>
    <property type="match status" value="1"/>
</dbReference>
<dbReference type="InterPro" id="IPR002734">
    <property type="entry name" value="RibDG_C"/>
</dbReference>
<dbReference type="NCBIfam" id="TIGR00326">
    <property type="entry name" value="eubact_ribD"/>
    <property type="match status" value="1"/>
</dbReference>
<dbReference type="PROSITE" id="PS00903">
    <property type="entry name" value="CYT_DCMP_DEAMINASES_1"/>
    <property type="match status" value="1"/>
</dbReference>
<dbReference type="InterPro" id="IPR004794">
    <property type="entry name" value="Eubact_RibD"/>
</dbReference>
<evidence type="ECO:0000256" key="10">
    <source>
        <dbReference type="ARBA" id="ARBA00023002"/>
    </source>
</evidence>
<evidence type="ECO:0000313" key="20">
    <source>
        <dbReference type="Proteomes" id="UP000307768"/>
    </source>
</evidence>
<keyword evidence="6 14" id="KW-0686">Riboflavin biosynthesis</keyword>
<gene>
    <name evidence="19" type="primary">ribD</name>
    <name evidence="19" type="ORF">FE697_006330</name>
</gene>
<feature type="binding site" evidence="16">
    <location>
        <begin position="265"/>
        <end position="271"/>
    </location>
    <ligand>
        <name>NADP(+)</name>
        <dbReference type="ChEBI" id="CHEBI:58349"/>
    </ligand>
</feature>
<dbReference type="GO" id="GO:0009231">
    <property type="term" value="P:riboflavin biosynthetic process"/>
    <property type="evidence" value="ECO:0007669"/>
    <property type="project" value="UniProtKB-UniPathway"/>
</dbReference>
<evidence type="ECO:0000256" key="5">
    <source>
        <dbReference type="ARBA" id="ARBA00007417"/>
    </source>
</evidence>
<feature type="domain" description="CMP/dCMP-type deaminase" evidence="18">
    <location>
        <begin position="1"/>
        <end position="117"/>
    </location>
</feature>
<dbReference type="InterPro" id="IPR016192">
    <property type="entry name" value="APOBEC/CMP_deaminase_Zn-bd"/>
</dbReference>
<dbReference type="OrthoDB" id="9800865at2"/>
<feature type="active site" description="Proton donor" evidence="15">
    <location>
        <position position="47"/>
    </location>
</feature>
<dbReference type="Gene3D" id="3.40.140.10">
    <property type="entry name" value="Cytidine Deaminase, domain 2"/>
    <property type="match status" value="1"/>
</dbReference>
<proteinExistence type="inferred from homology"/>
<evidence type="ECO:0000256" key="13">
    <source>
        <dbReference type="ARBA" id="ARBA00049886"/>
    </source>
</evidence>
<dbReference type="InterPro" id="IPR002125">
    <property type="entry name" value="CMP_dCMP_dom"/>
</dbReference>
<dbReference type="PANTHER" id="PTHR38011:SF7">
    <property type="entry name" value="2,5-DIAMINO-6-RIBOSYLAMINO-4(3H)-PYRIMIDINONE 5'-PHOSPHATE REDUCTASE"/>
    <property type="match status" value="1"/>
</dbReference>
<keyword evidence="11" id="KW-0511">Multifunctional enzyme</keyword>
<dbReference type="SUPFAM" id="SSF53597">
    <property type="entry name" value="Dihydrofolate reductase-like"/>
    <property type="match status" value="1"/>
</dbReference>
<evidence type="ECO:0000256" key="1">
    <source>
        <dbReference type="ARBA" id="ARBA00002151"/>
    </source>
</evidence>
<dbReference type="EC" id="3.5.4.26" evidence="14"/>
<protein>
    <recommendedName>
        <fullName evidence="14">Riboflavin biosynthesis protein RibD</fullName>
    </recommendedName>
    <domain>
        <recommendedName>
            <fullName evidence="14">Diaminohydroxyphosphoribosylaminopyrimidine deaminase</fullName>
            <shortName evidence="14">DRAP deaminase</shortName>
            <ecNumber evidence="14">3.5.4.26</ecNumber>
        </recommendedName>
        <alternativeName>
            <fullName evidence="14">Riboflavin-specific deaminase</fullName>
        </alternativeName>
    </domain>
    <domain>
        <recommendedName>
            <fullName evidence="14">5-amino-6-(5-phosphoribosylamino)uracil reductase</fullName>
            <ecNumber evidence="14">1.1.1.193</ecNumber>
        </recommendedName>
        <alternativeName>
            <fullName evidence="14">HTP reductase</fullName>
        </alternativeName>
    </domain>
</protein>
<dbReference type="AlphaFoldDB" id="A0A5Q6S0X0"/>
<feature type="binding site" evidence="17">
    <location>
        <position position="79"/>
    </location>
    <ligand>
        <name>Zn(2+)</name>
        <dbReference type="ChEBI" id="CHEBI:29105"/>
        <note>catalytic</note>
    </ligand>
</feature>
<dbReference type="PIRSF" id="PIRSF006769">
    <property type="entry name" value="RibD"/>
    <property type="match status" value="1"/>
</dbReference>
<keyword evidence="9 14" id="KW-0521">NADP</keyword>
<dbReference type="EC" id="1.1.1.193" evidence="14"/>
<feature type="binding site" evidence="16">
    <location>
        <position position="178"/>
    </location>
    <ligand>
        <name>substrate</name>
    </ligand>
</feature>
<evidence type="ECO:0000256" key="3">
    <source>
        <dbReference type="ARBA" id="ARBA00004910"/>
    </source>
</evidence>
<sequence>MRRALDAAREAVDKALPNPRVGCVILDPAGTVVAVGAHRGAGTPHAEADALARAGDRARGATAVVTLEPCNHTGRTGACSEALIAAGVVRVVYAADDPNPVASGGADRLRAAGVDVEGGLLAGESERLNVAWTHAVRTGRPFVTWKFAATLDGRSAAADGSSQWITGPEARLDVQRLRAACDAILVGTGTVVADDPRLTLRDDENAPLPYAVQPTRVVMGERLVAADARVRDDDAPFLQLVTRDVDAALAALAEHEIRHVWLEGGPRLAGAFLAAGAVDEVVAYVAPTLLGAGATALSGTGIQTLADAVQLDVTDTTHVGPDLRITARPRPLAPTDEDRS</sequence>
<evidence type="ECO:0000259" key="18">
    <source>
        <dbReference type="PROSITE" id="PS51747"/>
    </source>
</evidence>
<evidence type="ECO:0000256" key="16">
    <source>
        <dbReference type="PIRSR" id="PIRSR006769-2"/>
    </source>
</evidence>
<evidence type="ECO:0000256" key="11">
    <source>
        <dbReference type="ARBA" id="ARBA00023268"/>
    </source>
</evidence>
<feature type="binding site" evidence="16">
    <location>
        <position position="148"/>
    </location>
    <ligand>
        <name>NADP(+)</name>
        <dbReference type="ChEBI" id="CHEBI:58349"/>
    </ligand>
</feature>
<comment type="caution">
    <text evidence="19">The sequence shown here is derived from an EMBL/GenBank/DDBJ whole genome shotgun (WGS) entry which is preliminary data.</text>
</comment>
<comment type="cofactor">
    <cofactor evidence="14 17">
        <name>Zn(2+)</name>
        <dbReference type="ChEBI" id="CHEBI:29105"/>
    </cofactor>
    <text evidence="14 17">Binds 1 zinc ion.</text>
</comment>
<feature type="binding site" evidence="16">
    <location>
        <position position="201"/>
    </location>
    <ligand>
        <name>substrate</name>
    </ligand>
</feature>
<reference evidence="19 20" key="1">
    <citation type="submission" date="2019-09" db="EMBL/GenBank/DDBJ databases">
        <title>Mumia zhuanghuii sp. nov. isolated from the intestinal contents of plateau pika (Ochotona curzoniae) in the Qinghai-Tibet plateau of China.</title>
        <authorList>
            <person name="Tian Z."/>
        </authorList>
    </citation>
    <scope>NUCLEOTIDE SEQUENCE [LARGE SCALE GENOMIC DNA]</scope>
    <source>
        <strain evidence="20">350</strain>
    </source>
</reference>
<dbReference type="PANTHER" id="PTHR38011">
    <property type="entry name" value="DIHYDROFOLATE REDUCTASE FAMILY PROTEIN (AFU_ORTHOLOGUE AFUA_8G06820)"/>
    <property type="match status" value="1"/>
</dbReference>
<feature type="binding site" evidence="17">
    <location>
        <position position="70"/>
    </location>
    <ligand>
        <name>Zn(2+)</name>
        <dbReference type="ChEBI" id="CHEBI:29105"/>
        <note>catalytic</note>
    </ligand>
</feature>
<feature type="binding site" evidence="16">
    <location>
        <position position="162"/>
    </location>
    <ligand>
        <name>substrate</name>
    </ligand>
</feature>
<dbReference type="RefSeq" id="WP_149769463.1">
    <property type="nucleotide sequence ID" value="NZ_VDFQ02000002.1"/>
</dbReference>
<comment type="similarity">
    <text evidence="5 14">In the C-terminal section; belongs to the HTP reductase family.</text>
</comment>